<keyword evidence="1" id="KW-1133">Transmembrane helix</keyword>
<evidence type="ECO:0000256" key="1">
    <source>
        <dbReference type="SAM" id="Phobius"/>
    </source>
</evidence>
<feature type="transmembrane region" description="Helical" evidence="1">
    <location>
        <begin position="46"/>
        <end position="68"/>
    </location>
</feature>
<dbReference type="EMBL" id="HBUF01174077">
    <property type="protein sequence ID" value="CAG6653538.1"/>
    <property type="molecule type" value="Transcribed_RNA"/>
</dbReference>
<reference evidence="2" key="1">
    <citation type="submission" date="2021-05" db="EMBL/GenBank/DDBJ databases">
        <authorList>
            <person name="Alioto T."/>
            <person name="Alioto T."/>
            <person name="Gomez Garrido J."/>
        </authorList>
    </citation>
    <scope>NUCLEOTIDE SEQUENCE</scope>
</reference>
<feature type="transmembrane region" description="Helical" evidence="1">
    <location>
        <begin position="21"/>
        <end position="40"/>
    </location>
</feature>
<organism evidence="2">
    <name type="scientific">Cacopsylla melanoneura</name>
    <dbReference type="NCBI Taxonomy" id="428564"/>
    <lineage>
        <taxon>Eukaryota</taxon>
        <taxon>Metazoa</taxon>
        <taxon>Ecdysozoa</taxon>
        <taxon>Arthropoda</taxon>
        <taxon>Hexapoda</taxon>
        <taxon>Insecta</taxon>
        <taxon>Pterygota</taxon>
        <taxon>Neoptera</taxon>
        <taxon>Paraneoptera</taxon>
        <taxon>Hemiptera</taxon>
        <taxon>Sternorrhyncha</taxon>
        <taxon>Psylloidea</taxon>
        <taxon>Psyllidae</taxon>
        <taxon>Psyllinae</taxon>
        <taxon>Cacopsylla</taxon>
    </lineage>
</organism>
<protein>
    <submittedName>
        <fullName evidence="2">Uncharacterized protein</fullName>
    </submittedName>
</protein>
<proteinExistence type="predicted"/>
<dbReference type="AlphaFoldDB" id="A0A8D8WC65"/>
<accession>A0A8D8WC65</accession>
<keyword evidence="1" id="KW-0812">Transmembrane</keyword>
<keyword evidence="1" id="KW-0472">Membrane</keyword>
<sequence length="102" mass="11482">MTSLKKALLDVTNGISQLERFMTSHVVMVCYGFFVVDIFNTTLPNLCNFFCFAVGIFEVKFGLFALFYMEIYMGKIELVPLKFSSTFSAFGPTSPTPDGYNN</sequence>
<evidence type="ECO:0000313" key="2">
    <source>
        <dbReference type="EMBL" id="CAG6653538.1"/>
    </source>
</evidence>
<name>A0A8D8WC65_9HEMI</name>